<evidence type="ECO:0000313" key="6">
    <source>
        <dbReference type="EMBL" id="AYA36093.1"/>
    </source>
</evidence>
<evidence type="ECO:0000256" key="2">
    <source>
        <dbReference type="ARBA" id="ARBA00022692"/>
    </source>
</evidence>
<keyword evidence="3 5" id="KW-1133">Transmembrane helix</keyword>
<dbReference type="KEGG" id="hyh:D3Y59_02870"/>
<dbReference type="Proteomes" id="UP000262802">
    <property type="component" value="Chromosome"/>
</dbReference>
<dbReference type="EMBL" id="CP032317">
    <property type="protein sequence ID" value="AYA36093.1"/>
    <property type="molecule type" value="Genomic_DNA"/>
</dbReference>
<keyword evidence="7" id="KW-1185">Reference proteome</keyword>
<evidence type="ECO:0000313" key="7">
    <source>
        <dbReference type="Proteomes" id="UP000262802"/>
    </source>
</evidence>
<evidence type="ECO:0000256" key="1">
    <source>
        <dbReference type="ARBA" id="ARBA00004127"/>
    </source>
</evidence>
<reference evidence="6 7" key="1">
    <citation type="submission" date="2018-09" db="EMBL/GenBank/DDBJ databases">
        <title>Hymenobacter medium sp. nov., isolated from R2A medium.</title>
        <authorList>
            <person name="Yingchao G."/>
        </authorList>
    </citation>
    <scope>NUCLEOTIDE SEQUENCE [LARGE SCALE GENOMIC DNA]</scope>
    <source>
        <strain evidence="7">sh-6</strain>
    </source>
</reference>
<evidence type="ECO:0000256" key="5">
    <source>
        <dbReference type="SAM" id="Phobius"/>
    </source>
</evidence>
<evidence type="ECO:0000256" key="3">
    <source>
        <dbReference type="ARBA" id="ARBA00022989"/>
    </source>
</evidence>
<proteinExistence type="predicted"/>
<accession>A0A3B7QXY5</accession>
<dbReference type="RefSeq" id="WP_119443680.1">
    <property type="nucleotide sequence ID" value="NZ_CP032317.1"/>
</dbReference>
<protein>
    <submittedName>
        <fullName evidence="6">Iron transporter</fullName>
    </submittedName>
</protein>
<dbReference type="GO" id="GO:0012505">
    <property type="term" value="C:endomembrane system"/>
    <property type="evidence" value="ECO:0007669"/>
    <property type="project" value="UniProtKB-SubCell"/>
</dbReference>
<dbReference type="PANTHER" id="PTHR31851">
    <property type="entry name" value="FE(2+)/MN(2+) TRANSPORTER PCL1"/>
    <property type="match status" value="1"/>
</dbReference>
<name>A0A3B7QXY5_9BACT</name>
<organism evidence="6 7">
    <name type="scientific">Hymenobacter oligotrophus</name>
    <dbReference type="NCBI Taxonomy" id="2319843"/>
    <lineage>
        <taxon>Bacteria</taxon>
        <taxon>Pseudomonadati</taxon>
        <taxon>Bacteroidota</taxon>
        <taxon>Cytophagia</taxon>
        <taxon>Cytophagales</taxon>
        <taxon>Hymenobacteraceae</taxon>
        <taxon>Hymenobacter</taxon>
    </lineage>
</organism>
<dbReference type="AlphaFoldDB" id="A0A3B7QXY5"/>
<dbReference type="GO" id="GO:0030026">
    <property type="term" value="P:intracellular manganese ion homeostasis"/>
    <property type="evidence" value="ECO:0007669"/>
    <property type="project" value="InterPro"/>
</dbReference>
<dbReference type="InterPro" id="IPR008217">
    <property type="entry name" value="Ccc1_fam"/>
</dbReference>
<feature type="transmembrane region" description="Helical" evidence="5">
    <location>
        <begin position="211"/>
        <end position="233"/>
    </location>
</feature>
<feature type="transmembrane region" description="Helical" evidence="5">
    <location>
        <begin position="154"/>
        <end position="175"/>
    </location>
</feature>
<keyword evidence="4 5" id="KW-0472">Membrane</keyword>
<gene>
    <name evidence="6" type="ORF">D3Y59_02870</name>
</gene>
<dbReference type="Pfam" id="PF01988">
    <property type="entry name" value="VIT1"/>
    <property type="match status" value="1"/>
</dbReference>
<dbReference type="GO" id="GO:0005384">
    <property type="term" value="F:manganese ion transmembrane transporter activity"/>
    <property type="evidence" value="ECO:0007669"/>
    <property type="project" value="InterPro"/>
</dbReference>
<evidence type="ECO:0000256" key="4">
    <source>
        <dbReference type="ARBA" id="ARBA00023136"/>
    </source>
</evidence>
<dbReference type="OrthoDB" id="9781619at2"/>
<sequence>MAAYHQHPHPEEHLTSSAVLQDIVIGLSDGLTVPFALAAGLSGAVQSSELVITAGLAEIVAGSIAMGLGGYLSGRTELDHYASELRREYREVDEVPHVEREEVRELLADMGLSPATQEQAVRELTADRDQWVKFMMKYELGLEQPDPKRARNSAATIGLAYALGGLIPLSAYFATATPREGLGWSAVITLLCLLVFGYFRSRLTGQPPFWGALKMAGIGAVAAAAAFGVARLVEGL</sequence>
<comment type="subcellular location">
    <subcellularLocation>
        <location evidence="1">Endomembrane system</location>
        <topology evidence="1">Multi-pass membrane protein</topology>
    </subcellularLocation>
</comment>
<keyword evidence="2 5" id="KW-0812">Transmembrane</keyword>
<feature type="transmembrane region" description="Helical" evidence="5">
    <location>
        <begin position="181"/>
        <end position="199"/>
    </location>
</feature>